<dbReference type="Gene3D" id="3.40.250.10">
    <property type="entry name" value="Rhodanese-like domain"/>
    <property type="match status" value="1"/>
</dbReference>
<dbReference type="AlphaFoldDB" id="A0A3Q2NS81"/>
<accession>A0A3Q2NS81</accession>
<name>A0A3Q2NS81_FUNHE</name>
<dbReference type="InterPro" id="IPR036873">
    <property type="entry name" value="Rhodanese-like_dom_sf"/>
</dbReference>
<dbReference type="PROSITE" id="PS50206">
    <property type="entry name" value="RHODANESE_3"/>
    <property type="match status" value="1"/>
</dbReference>
<dbReference type="GeneTree" id="ENSGT00940000161394"/>
<keyword evidence="3" id="KW-1185">Reference proteome</keyword>
<dbReference type="PANTHER" id="PTHR44086">
    <property type="entry name" value="THIOSULFATE SULFURTRANSFERASE RDL2, MITOCHONDRIAL-RELATED"/>
    <property type="match status" value="1"/>
</dbReference>
<dbReference type="InterPro" id="IPR001763">
    <property type="entry name" value="Rhodanese-like_dom"/>
</dbReference>
<dbReference type="OrthoDB" id="566238at2759"/>
<evidence type="ECO:0000313" key="3">
    <source>
        <dbReference type="Proteomes" id="UP000265000"/>
    </source>
</evidence>
<dbReference type="Ensembl" id="ENSFHET00000012914.1">
    <property type="protein sequence ID" value="ENSFHEP00000002024.1"/>
    <property type="gene ID" value="ENSFHEG00000002799.1"/>
</dbReference>
<dbReference type="PANTHER" id="PTHR44086:SF3">
    <property type="entry name" value="THIOSULFATE SULFURTRANSFERASE_RHODANESE-LIKE DOMAIN-CONTAINING PROTEIN 1 ISOFORM X2"/>
    <property type="match status" value="1"/>
</dbReference>
<reference evidence="2" key="2">
    <citation type="submission" date="2025-09" db="UniProtKB">
        <authorList>
            <consortium name="Ensembl"/>
        </authorList>
    </citation>
    <scope>IDENTIFICATION</scope>
</reference>
<dbReference type="SMART" id="SM00450">
    <property type="entry name" value="RHOD"/>
    <property type="match status" value="1"/>
</dbReference>
<reference evidence="2" key="1">
    <citation type="submission" date="2025-08" db="UniProtKB">
        <authorList>
            <consortium name="Ensembl"/>
        </authorList>
    </citation>
    <scope>IDENTIFICATION</scope>
</reference>
<protein>
    <submittedName>
        <fullName evidence="2">Thiosulfate sulfurtransferase/rhodanese-like domain-containing protein 1</fullName>
    </submittedName>
</protein>
<proteinExistence type="predicted"/>
<evidence type="ECO:0000259" key="1">
    <source>
        <dbReference type="PROSITE" id="PS50206"/>
    </source>
</evidence>
<dbReference type="Proteomes" id="UP000265000">
    <property type="component" value="Unplaced"/>
</dbReference>
<feature type="domain" description="Rhodanese" evidence="1">
    <location>
        <begin position="16"/>
        <end position="114"/>
    </location>
</feature>
<dbReference type="Pfam" id="PF00581">
    <property type="entry name" value="Rhodanese"/>
    <property type="match status" value="1"/>
</dbReference>
<dbReference type="STRING" id="8078.ENSFHEP00000002024"/>
<dbReference type="SUPFAM" id="SSF52821">
    <property type="entry name" value="Rhodanese/Cell cycle control phosphatase"/>
    <property type="match status" value="1"/>
</dbReference>
<dbReference type="GeneID" id="105928679"/>
<sequence>MAGTIKYEELKALLAQSGGLVLIDVRGDDEVRGGRIPGSIHIPLSMLDNALSLSPAEFKARYNATKPAPDTPKLVFYCMSGRRGEMAAHRAHRDGYINVYNYAGAYSEWSRREPKQL</sequence>
<organism evidence="2 3">
    <name type="scientific">Fundulus heteroclitus</name>
    <name type="common">Killifish</name>
    <name type="synonym">Mummichog</name>
    <dbReference type="NCBI Taxonomy" id="8078"/>
    <lineage>
        <taxon>Eukaryota</taxon>
        <taxon>Metazoa</taxon>
        <taxon>Chordata</taxon>
        <taxon>Craniata</taxon>
        <taxon>Vertebrata</taxon>
        <taxon>Euteleostomi</taxon>
        <taxon>Actinopterygii</taxon>
        <taxon>Neopterygii</taxon>
        <taxon>Teleostei</taxon>
        <taxon>Neoteleostei</taxon>
        <taxon>Acanthomorphata</taxon>
        <taxon>Ovalentaria</taxon>
        <taxon>Atherinomorphae</taxon>
        <taxon>Cyprinodontiformes</taxon>
        <taxon>Fundulidae</taxon>
        <taxon>Fundulus</taxon>
    </lineage>
</organism>
<evidence type="ECO:0000313" key="2">
    <source>
        <dbReference type="Ensembl" id="ENSFHEP00000002024.1"/>
    </source>
</evidence>